<dbReference type="OrthoDB" id="63933at2157"/>
<evidence type="ECO:0000313" key="2">
    <source>
        <dbReference type="Proteomes" id="UP000002061"/>
    </source>
</evidence>
<protein>
    <submittedName>
        <fullName evidence="1">Uncharacterized protein</fullName>
    </submittedName>
</protein>
<proteinExistence type="predicted"/>
<reference evidence="1" key="1">
    <citation type="submission" date="2010-04" db="EMBL/GenBank/DDBJ databases">
        <title>Complete sequence of Methanocaldococcus infernus ME.</title>
        <authorList>
            <consortium name="US DOE Joint Genome Institute"/>
            <person name="Lucas S."/>
            <person name="Copeland A."/>
            <person name="Lapidus A."/>
            <person name="Cheng J.-F."/>
            <person name="Bruce D."/>
            <person name="Goodwin L."/>
            <person name="Pitluck S."/>
            <person name="Munk A.C."/>
            <person name="Detter J.C."/>
            <person name="Han C."/>
            <person name="Tapia R."/>
            <person name="Land M."/>
            <person name="Hauser L."/>
            <person name="Kyrpides N."/>
            <person name="Mikhailova N."/>
            <person name="Sieprawska-Lupa M."/>
            <person name="Whitman W.B."/>
            <person name="Woyke T."/>
        </authorList>
    </citation>
    <scope>NUCLEOTIDE SEQUENCE [LARGE SCALE GENOMIC DNA]</scope>
    <source>
        <strain evidence="1">ME</strain>
    </source>
</reference>
<keyword evidence="2" id="KW-1185">Reference proteome</keyword>
<dbReference type="GeneID" id="9131240"/>
<gene>
    <name evidence="1" type="ordered locus">Metin_0240</name>
</gene>
<organism evidence="1 2">
    <name type="scientific">Methanocaldococcus infernus (strain DSM 11812 / JCM 15783 / ME)</name>
    <dbReference type="NCBI Taxonomy" id="573063"/>
    <lineage>
        <taxon>Archaea</taxon>
        <taxon>Methanobacteriati</taxon>
        <taxon>Methanobacteriota</taxon>
        <taxon>Methanomada group</taxon>
        <taxon>Methanococci</taxon>
        <taxon>Methanococcales</taxon>
        <taxon>Methanocaldococcaceae</taxon>
        <taxon>Methanocaldococcus</taxon>
    </lineage>
</organism>
<dbReference type="Proteomes" id="UP000002061">
    <property type="component" value="Chromosome"/>
</dbReference>
<dbReference type="KEGG" id="mif:Metin_0240"/>
<dbReference type="EMBL" id="CP002009">
    <property type="protein sequence ID" value="ADG12911.1"/>
    <property type="molecule type" value="Genomic_DNA"/>
</dbReference>
<dbReference type="RefSeq" id="WP_013099657.1">
    <property type="nucleotide sequence ID" value="NC_014122.1"/>
</dbReference>
<evidence type="ECO:0000313" key="1">
    <source>
        <dbReference type="EMBL" id="ADG12911.1"/>
    </source>
</evidence>
<name>D5VQQ8_METIM</name>
<dbReference type="HOGENOM" id="CLU_1574965_0_0_2"/>
<dbReference type="STRING" id="573063.Metin_0240"/>
<dbReference type="AlphaFoldDB" id="D5VQQ8"/>
<sequence>MLRELVKRSWELIEEEERIRYIDEAFLGSLITLLLDNNFVLIEIKTMNEYKSLTFEHLDSWLRVKLDIFPKEHSLAEFKTVGSRALLRLSVGAPSKLEKFLKFGVKEILSSRLGSVGSIVYDYDNYYTYVGVTLYILINDYIDENLNIDWEKLKNFLKAIEELTAYLEG</sequence>
<dbReference type="eggNOG" id="arCOG10917">
    <property type="taxonomic scope" value="Archaea"/>
</dbReference>
<accession>D5VQQ8</accession>